<feature type="compositionally biased region" description="Basic and acidic residues" evidence="1">
    <location>
        <begin position="1"/>
        <end position="17"/>
    </location>
</feature>
<evidence type="ECO:0000256" key="1">
    <source>
        <dbReference type="SAM" id="MobiDB-lite"/>
    </source>
</evidence>
<organism evidence="4">
    <name type="scientific">Hydatigena taeniaeformis</name>
    <name type="common">Feline tapeworm</name>
    <name type="synonym">Taenia taeniaeformis</name>
    <dbReference type="NCBI Taxonomy" id="6205"/>
    <lineage>
        <taxon>Eukaryota</taxon>
        <taxon>Metazoa</taxon>
        <taxon>Spiralia</taxon>
        <taxon>Lophotrochozoa</taxon>
        <taxon>Platyhelminthes</taxon>
        <taxon>Cestoda</taxon>
        <taxon>Eucestoda</taxon>
        <taxon>Cyclophyllidea</taxon>
        <taxon>Taeniidae</taxon>
        <taxon>Hydatigera</taxon>
    </lineage>
</organism>
<name>A0A0R3X4L3_HYDTA</name>
<dbReference type="AlphaFoldDB" id="A0A0R3X4L3"/>
<reference evidence="2 3" key="2">
    <citation type="submission" date="2018-11" db="EMBL/GenBank/DDBJ databases">
        <authorList>
            <consortium name="Pathogen Informatics"/>
        </authorList>
    </citation>
    <scope>NUCLEOTIDE SEQUENCE [LARGE SCALE GENOMIC DNA]</scope>
</reference>
<dbReference type="EMBL" id="UYWX01020487">
    <property type="protein sequence ID" value="VDM32875.1"/>
    <property type="molecule type" value="Genomic_DNA"/>
</dbReference>
<sequence>MRPCREPTRERAPRPPTRELASWRMEQPSVNERPRPVQGTRPRPHGPRAGHAESAPASPTATVRRIAGTTSGTESHLGGLRGEQPDPPPEPLAVTIAHEY</sequence>
<reference evidence="4" key="1">
    <citation type="submission" date="2017-02" db="UniProtKB">
        <authorList>
            <consortium name="WormBaseParasite"/>
        </authorList>
    </citation>
    <scope>IDENTIFICATION</scope>
</reference>
<evidence type="ECO:0000313" key="4">
    <source>
        <dbReference type="WBParaSite" id="TTAC_0000835701-mRNA-1"/>
    </source>
</evidence>
<evidence type="ECO:0000313" key="2">
    <source>
        <dbReference type="EMBL" id="VDM32875.1"/>
    </source>
</evidence>
<protein>
    <submittedName>
        <fullName evidence="4">Basic proline-rich protein</fullName>
    </submittedName>
</protein>
<proteinExistence type="predicted"/>
<gene>
    <name evidence="2" type="ORF">TTAC_LOCUS8342</name>
</gene>
<dbReference type="Proteomes" id="UP000274429">
    <property type="component" value="Unassembled WGS sequence"/>
</dbReference>
<keyword evidence="3" id="KW-1185">Reference proteome</keyword>
<accession>A0A0R3X4L3</accession>
<evidence type="ECO:0000313" key="3">
    <source>
        <dbReference type="Proteomes" id="UP000274429"/>
    </source>
</evidence>
<dbReference type="WBParaSite" id="TTAC_0000835701-mRNA-1">
    <property type="protein sequence ID" value="TTAC_0000835701-mRNA-1"/>
    <property type="gene ID" value="TTAC_0000835701"/>
</dbReference>
<feature type="region of interest" description="Disordered" evidence="1">
    <location>
        <begin position="1"/>
        <end position="100"/>
    </location>
</feature>